<dbReference type="EMBL" id="CAJVAP010000003">
    <property type="protein sequence ID" value="CAG7599154.1"/>
    <property type="molecule type" value="Genomic_DNA"/>
</dbReference>
<evidence type="ECO:0000256" key="2">
    <source>
        <dbReference type="SAM" id="MobiDB-lite"/>
    </source>
</evidence>
<feature type="coiled-coil region" evidence="1">
    <location>
        <begin position="54"/>
        <end position="81"/>
    </location>
</feature>
<keyword evidence="3" id="KW-0812">Transmembrane</keyword>
<evidence type="ECO:0008006" key="6">
    <source>
        <dbReference type="Google" id="ProtNLM"/>
    </source>
</evidence>
<dbReference type="RefSeq" id="WP_218113938.1">
    <property type="nucleotide sequence ID" value="NZ_CAJVAP010000003.1"/>
</dbReference>
<organism evidence="4 5">
    <name type="scientific">Leucobacter soli</name>
    <dbReference type="NCBI Taxonomy" id="2812850"/>
    <lineage>
        <taxon>Bacteria</taxon>
        <taxon>Bacillati</taxon>
        <taxon>Actinomycetota</taxon>
        <taxon>Actinomycetes</taxon>
        <taxon>Micrococcales</taxon>
        <taxon>Microbacteriaceae</taxon>
        <taxon>Leucobacter</taxon>
    </lineage>
</organism>
<evidence type="ECO:0000256" key="3">
    <source>
        <dbReference type="SAM" id="Phobius"/>
    </source>
</evidence>
<gene>
    <name evidence="4" type="ORF">LEUCIP111803_00274</name>
</gene>
<evidence type="ECO:0000256" key="1">
    <source>
        <dbReference type="SAM" id="Coils"/>
    </source>
</evidence>
<accession>A0A916JS07</accession>
<feature type="transmembrane region" description="Helical" evidence="3">
    <location>
        <begin position="32"/>
        <end position="55"/>
    </location>
</feature>
<proteinExistence type="predicted"/>
<name>A0A916JS07_9MICO</name>
<evidence type="ECO:0000313" key="5">
    <source>
        <dbReference type="Proteomes" id="UP000693892"/>
    </source>
</evidence>
<dbReference type="InterPro" id="IPR007060">
    <property type="entry name" value="FtsL/DivIC"/>
</dbReference>
<comment type="caution">
    <text evidence="4">The sequence shown here is derived from an EMBL/GenBank/DDBJ whole genome shotgun (WGS) entry which is preliminary data.</text>
</comment>
<dbReference type="Proteomes" id="UP000693892">
    <property type="component" value="Unassembled WGS sequence"/>
</dbReference>
<dbReference type="Pfam" id="PF04977">
    <property type="entry name" value="DivIC"/>
    <property type="match status" value="1"/>
</dbReference>
<keyword evidence="5" id="KW-1185">Reference proteome</keyword>
<reference evidence="4" key="1">
    <citation type="submission" date="2021-06" db="EMBL/GenBank/DDBJ databases">
        <authorList>
            <person name="Criscuolo A."/>
        </authorList>
    </citation>
    <scope>NUCLEOTIDE SEQUENCE</scope>
    <source>
        <strain evidence="4">CIP111803</strain>
    </source>
</reference>
<dbReference type="AlphaFoldDB" id="A0A916JS07"/>
<keyword evidence="3" id="KW-1133">Transmembrane helix</keyword>
<protein>
    <recommendedName>
        <fullName evidence="6">Cell division protein DivIC (FtsB), stabilizes FtsL against RasP cleavage</fullName>
    </recommendedName>
</protein>
<sequence length="183" mass="20064">MSRRRPEDGSARTARPTAGLGDWAGSLRFSGYTLLIVGLVVLGALIVSPTLSTYVQQQREIAELRRSVQLHRDAVAEIDAERLKWQDPTYVRAQARGRLFYVMPGETQLSVIDDTIVPPESTEETSDQLTRISQNWAHALVGSALTAGTTTATPDELLDLMLGRTPTETPVPTTDRSEEESDG</sequence>
<evidence type="ECO:0000313" key="4">
    <source>
        <dbReference type="EMBL" id="CAG7599154.1"/>
    </source>
</evidence>
<feature type="region of interest" description="Disordered" evidence="2">
    <location>
        <begin position="163"/>
        <end position="183"/>
    </location>
</feature>
<keyword evidence="1" id="KW-0175">Coiled coil</keyword>
<keyword evidence="3" id="KW-0472">Membrane</keyword>